<feature type="compositionally biased region" description="Basic and acidic residues" evidence="1">
    <location>
        <begin position="8"/>
        <end position="28"/>
    </location>
</feature>
<proteinExistence type="predicted"/>
<dbReference type="InterPro" id="IPR025886">
    <property type="entry name" value="PP2-like"/>
</dbReference>
<dbReference type="PANTHER" id="PTHR32278">
    <property type="entry name" value="F-BOX DOMAIN-CONTAINING PROTEIN"/>
    <property type="match status" value="1"/>
</dbReference>
<dbReference type="Pfam" id="PF14299">
    <property type="entry name" value="PP2"/>
    <property type="match status" value="1"/>
</dbReference>
<keyword evidence="3" id="KW-1185">Reference proteome</keyword>
<feature type="region of interest" description="Disordered" evidence="1">
    <location>
        <begin position="1"/>
        <end position="64"/>
    </location>
</feature>
<evidence type="ECO:0000313" key="2">
    <source>
        <dbReference type="EMBL" id="KAJ9557210.1"/>
    </source>
</evidence>
<name>A0AA38WLV6_9ASTR</name>
<reference evidence="2" key="1">
    <citation type="submission" date="2023-03" db="EMBL/GenBank/DDBJ databases">
        <title>Chromosome-scale reference genome and RAD-based genetic map of yellow starthistle (Centaurea solstitialis) reveal putative structural variation and QTLs associated with invader traits.</title>
        <authorList>
            <person name="Reatini B."/>
            <person name="Cang F.A."/>
            <person name="Jiang Q."/>
            <person name="Mckibben M.T.W."/>
            <person name="Barker M.S."/>
            <person name="Rieseberg L.H."/>
            <person name="Dlugosch K.M."/>
        </authorList>
    </citation>
    <scope>NUCLEOTIDE SEQUENCE</scope>
    <source>
        <strain evidence="2">CAN-66</strain>
        <tissue evidence="2">Leaf</tissue>
    </source>
</reference>
<dbReference type="PANTHER" id="PTHR32278:SF149">
    <property type="entry name" value="PHLOEM PROTEIN"/>
    <property type="match status" value="1"/>
</dbReference>
<evidence type="ECO:0000313" key="3">
    <source>
        <dbReference type="Proteomes" id="UP001172457"/>
    </source>
</evidence>
<accession>A0AA38WLV6</accession>
<organism evidence="2 3">
    <name type="scientific">Centaurea solstitialis</name>
    <name type="common">yellow star-thistle</name>
    <dbReference type="NCBI Taxonomy" id="347529"/>
    <lineage>
        <taxon>Eukaryota</taxon>
        <taxon>Viridiplantae</taxon>
        <taxon>Streptophyta</taxon>
        <taxon>Embryophyta</taxon>
        <taxon>Tracheophyta</taxon>
        <taxon>Spermatophyta</taxon>
        <taxon>Magnoliopsida</taxon>
        <taxon>eudicotyledons</taxon>
        <taxon>Gunneridae</taxon>
        <taxon>Pentapetalae</taxon>
        <taxon>asterids</taxon>
        <taxon>campanulids</taxon>
        <taxon>Asterales</taxon>
        <taxon>Asteraceae</taxon>
        <taxon>Carduoideae</taxon>
        <taxon>Cardueae</taxon>
        <taxon>Centaureinae</taxon>
        <taxon>Centaurea</taxon>
    </lineage>
</organism>
<comment type="caution">
    <text evidence="2">The sequence shown here is derived from an EMBL/GenBank/DDBJ whole genome shotgun (WGS) entry which is preliminary data.</text>
</comment>
<feature type="compositionally biased region" description="Basic residues" evidence="1">
    <location>
        <begin position="49"/>
        <end position="60"/>
    </location>
</feature>
<dbReference type="AlphaFoldDB" id="A0AA38WLV6"/>
<dbReference type="Proteomes" id="UP001172457">
    <property type="component" value="Chromosome 3"/>
</dbReference>
<protein>
    <submittedName>
        <fullName evidence="2">Uncharacterized protein</fullName>
    </submittedName>
</protein>
<dbReference type="EMBL" id="JARYMX010000003">
    <property type="protein sequence ID" value="KAJ9557210.1"/>
    <property type="molecule type" value="Genomic_DNA"/>
</dbReference>
<evidence type="ECO:0000256" key="1">
    <source>
        <dbReference type="SAM" id="MobiDB-lite"/>
    </source>
</evidence>
<sequence>MIKSAQRGLREREDYSFAPHELPKKTKDYAYPMRPNGESSNANGAGTSKKGHRKKKGSSARHKDMAFEFVETKTASTSTTTYRAPDGSHAFTYFMNDPQLNVAKRTKLWDTMNRIASRQFVIPRRADWNLLHTLGVDNRVKAILEKHALEENVKQEQYEKLKEVQSVFSSNLSKDGTTQQLPEHSLEILKSSKRYLMHMRERATEKSSFLQRKYWLKEVGGKKIHMLSAKVALYNSSNNKFFNRKLSTGSRFQEVIEVLRQQVFGIKCKIECQMLSLDTEYACFLVFKLSEKCRGLHCPVKVRDLIHRKNKEIGIIYFRFPRLCNLHDSNQVPRMREDGWMEVNVWKFNSNDGLKNDGLKISFIPINLKLISYEGTMAGLIICGHEIRPI</sequence>
<gene>
    <name evidence="2" type="ORF">OSB04_011824</name>
</gene>